<dbReference type="GO" id="GO:0006412">
    <property type="term" value="P:translation"/>
    <property type="evidence" value="ECO:0007669"/>
    <property type="project" value="UniProtKB-UniRule"/>
</dbReference>
<sequence length="206" mass="23746">MTKRTTAKYKIDRRMGENIWGRAKSPVNRREYGPGQHGQRRKNKLSDFGTQLRAKQKLKGYYGDLTEKQFRRIYSEAERVKGDTGENLIGLLERRLDAVVYRAKFVPTIFAARQFVNHGHVEVNGKKVNIASYRVKEGDVVSIRERSRQLAIVLEAVQLTERDVPDYLEVDHNKMTASFVRTPALGDVPYAVQMEPNLVVEYYAKN</sequence>
<evidence type="ECO:0000313" key="12">
    <source>
        <dbReference type="EMBL" id="TXB68547.1"/>
    </source>
</evidence>
<feature type="region of interest" description="Disordered" evidence="9">
    <location>
        <begin position="23"/>
        <end position="47"/>
    </location>
</feature>
<dbReference type="Gene3D" id="3.10.290.10">
    <property type="entry name" value="RNA-binding S4 domain"/>
    <property type="match status" value="1"/>
</dbReference>
<dbReference type="PROSITE" id="PS00632">
    <property type="entry name" value="RIBOSOMAL_S4"/>
    <property type="match status" value="1"/>
</dbReference>
<evidence type="ECO:0000256" key="3">
    <source>
        <dbReference type="ARBA" id="ARBA00022884"/>
    </source>
</evidence>
<dbReference type="HAMAP" id="MF_01306_B">
    <property type="entry name" value="Ribosomal_uS4_B"/>
    <property type="match status" value="1"/>
</dbReference>
<keyword evidence="4 7" id="KW-0689">Ribosomal protein</keyword>
<protein>
    <recommendedName>
        <fullName evidence="6 7">Small ribosomal subunit protein uS4</fullName>
    </recommendedName>
</protein>
<dbReference type="AlphaFoldDB" id="A0A5C6S126"/>
<evidence type="ECO:0000256" key="8">
    <source>
        <dbReference type="RuleBase" id="RU003699"/>
    </source>
</evidence>
<name>A0A5C6S126_9RHOB</name>
<dbReference type="InterPro" id="IPR002942">
    <property type="entry name" value="S4_RNA-bd"/>
</dbReference>
<dbReference type="CDD" id="cd00165">
    <property type="entry name" value="S4"/>
    <property type="match status" value="1"/>
</dbReference>
<evidence type="ECO:0000256" key="2">
    <source>
        <dbReference type="ARBA" id="ARBA00022730"/>
    </source>
</evidence>
<dbReference type="Pfam" id="PF01479">
    <property type="entry name" value="S4"/>
    <property type="match status" value="1"/>
</dbReference>
<dbReference type="Pfam" id="PF00163">
    <property type="entry name" value="Ribosomal_S4"/>
    <property type="match status" value="1"/>
</dbReference>
<dbReference type="SMART" id="SM00363">
    <property type="entry name" value="S4"/>
    <property type="match status" value="1"/>
</dbReference>
<keyword evidence="5 7" id="KW-0687">Ribonucleoprotein</keyword>
<evidence type="ECO:0000256" key="6">
    <source>
        <dbReference type="ARBA" id="ARBA00035254"/>
    </source>
</evidence>
<evidence type="ECO:0000256" key="5">
    <source>
        <dbReference type="ARBA" id="ARBA00023274"/>
    </source>
</evidence>
<dbReference type="RefSeq" id="WP_147098441.1">
    <property type="nucleotide sequence ID" value="NZ_JBHUFH010000012.1"/>
</dbReference>
<dbReference type="GO" id="GO:0015935">
    <property type="term" value="C:small ribosomal subunit"/>
    <property type="evidence" value="ECO:0007669"/>
    <property type="project" value="InterPro"/>
</dbReference>
<evidence type="ECO:0000256" key="4">
    <source>
        <dbReference type="ARBA" id="ARBA00022980"/>
    </source>
</evidence>
<dbReference type="InterPro" id="IPR001912">
    <property type="entry name" value="Ribosomal_uS4_N"/>
</dbReference>
<keyword evidence="13" id="KW-1185">Reference proteome</keyword>
<dbReference type="FunFam" id="3.10.290.10:FF:000001">
    <property type="entry name" value="30S ribosomal protein S4"/>
    <property type="match status" value="1"/>
</dbReference>
<comment type="function">
    <text evidence="7">One of the primary rRNA binding proteins, it binds directly to 16S rRNA where it nucleates assembly of the body of the 30S subunit.</text>
</comment>
<accession>A0A5C6S126</accession>
<dbReference type="Proteomes" id="UP000321562">
    <property type="component" value="Unassembled WGS sequence"/>
</dbReference>
<evidence type="ECO:0000259" key="11">
    <source>
        <dbReference type="SMART" id="SM01390"/>
    </source>
</evidence>
<comment type="caution">
    <text evidence="12">The sequence shown here is derived from an EMBL/GenBank/DDBJ whole genome shotgun (WGS) entry which is preliminary data.</text>
</comment>
<comment type="similarity">
    <text evidence="1 7 8">Belongs to the universal ribosomal protein uS4 family.</text>
</comment>
<dbReference type="NCBIfam" id="NF003717">
    <property type="entry name" value="PRK05327.1"/>
    <property type="match status" value="1"/>
</dbReference>
<organism evidence="12 13">
    <name type="scientific">Paracoccus aurantiacus</name>
    <dbReference type="NCBI Taxonomy" id="2599412"/>
    <lineage>
        <taxon>Bacteria</taxon>
        <taxon>Pseudomonadati</taxon>
        <taxon>Pseudomonadota</taxon>
        <taxon>Alphaproteobacteria</taxon>
        <taxon>Rhodobacterales</taxon>
        <taxon>Paracoccaceae</taxon>
        <taxon>Paracoccus</taxon>
    </lineage>
</organism>
<feature type="domain" description="RNA-binding S4" evidence="10">
    <location>
        <begin position="94"/>
        <end position="158"/>
    </location>
</feature>
<gene>
    <name evidence="7 12" type="primary">rpsD</name>
    <name evidence="12" type="ORF">FQV27_11185</name>
</gene>
<dbReference type="InterPro" id="IPR036986">
    <property type="entry name" value="S4_RNA-bd_sf"/>
</dbReference>
<feature type="domain" description="Small ribosomal subunit protein uS4 N-terminal" evidence="11">
    <location>
        <begin position="3"/>
        <end position="93"/>
    </location>
</feature>
<dbReference type="InterPro" id="IPR022801">
    <property type="entry name" value="Ribosomal_uS4"/>
</dbReference>
<dbReference type="SUPFAM" id="SSF55174">
    <property type="entry name" value="Alpha-L RNA-binding motif"/>
    <property type="match status" value="1"/>
</dbReference>
<evidence type="ECO:0000256" key="9">
    <source>
        <dbReference type="SAM" id="MobiDB-lite"/>
    </source>
</evidence>
<reference evidence="12 13" key="1">
    <citation type="submission" date="2019-08" db="EMBL/GenBank/DDBJ databases">
        <authorList>
            <person name="Ye J."/>
        </authorList>
    </citation>
    <scope>NUCLEOTIDE SEQUENCE [LARGE SCALE GENOMIC DNA]</scope>
    <source>
        <strain evidence="12 13">TK008</strain>
    </source>
</reference>
<evidence type="ECO:0000256" key="7">
    <source>
        <dbReference type="HAMAP-Rule" id="MF_01306"/>
    </source>
</evidence>
<keyword evidence="2 7" id="KW-0699">rRNA-binding</keyword>
<keyword evidence="3 7" id="KW-0694">RNA-binding</keyword>
<comment type="subunit">
    <text evidence="7">Part of the 30S ribosomal subunit. Contacts protein S5. The interaction surface between S4 and S5 is involved in control of translational fidelity.</text>
</comment>
<dbReference type="NCBIfam" id="TIGR01017">
    <property type="entry name" value="rpsD_bact"/>
    <property type="match status" value="1"/>
</dbReference>
<dbReference type="InterPro" id="IPR018079">
    <property type="entry name" value="Ribosomal_uS4_CS"/>
</dbReference>
<dbReference type="PANTHER" id="PTHR11831:SF4">
    <property type="entry name" value="SMALL RIBOSOMAL SUBUNIT PROTEIN US4M"/>
    <property type="match status" value="1"/>
</dbReference>
<dbReference type="OrthoDB" id="9803672at2"/>
<dbReference type="PANTHER" id="PTHR11831">
    <property type="entry name" value="30S 40S RIBOSOMAL PROTEIN"/>
    <property type="match status" value="1"/>
</dbReference>
<dbReference type="GO" id="GO:0003735">
    <property type="term" value="F:structural constituent of ribosome"/>
    <property type="evidence" value="ECO:0007669"/>
    <property type="project" value="InterPro"/>
</dbReference>
<comment type="function">
    <text evidence="7">With S5 and S12 plays an important role in translational accuracy.</text>
</comment>
<evidence type="ECO:0000256" key="1">
    <source>
        <dbReference type="ARBA" id="ARBA00007465"/>
    </source>
</evidence>
<dbReference type="Gene3D" id="1.10.1050.10">
    <property type="entry name" value="Ribosomal Protein S4 Delta 41, Chain A, domain 1"/>
    <property type="match status" value="1"/>
</dbReference>
<evidence type="ECO:0000259" key="10">
    <source>
        <dbReference type="SMART" id="SM00363"/>
    </source>
</evidence>
<dbReference type="InterPro" id="IPR005709">
    <property type="entry name" value="Ribosomal_uS4_bac-type"/>
</dbReference>
<dbReference type="GO" id="GO:0019843">
    <property type="term" value="F:rRNA binding"/>
    <property type="evidence" value="ECO:0007669"/>
    <property type="project" value="UniProtKB-UniRule"/>
</dbReference>
<dbReference type="GO" id="GO:0042274">
    <property type="term" value="P:ribosomal small subunit biogenesis"/>
    <property type="evidence" value="ECO:0007669"/>
    <property type="project" value="TreeGrafter"/>
</dbReference>
<evidence type="ECO:0000313" key="13">
    <source>
        <dbReference type="Proteomes" id="UP000321562"/>
    </source>
</evidence>
<proteinExistence type="inferred from homology"/>
<dbReference type="EMBL" id="VOPL01000004">
    <property type="protein sequence ID" value="TXB68547.1"/>
    <property type="molecule type" value="Genomic_DNA"/>
</dbReference>
<dbReference type="SMART" id="SM01390">
    <property type="entry name" value="Ribosomal_S4"/>
    <property type="match status" value="1"/>
</dbReference>
<dbReference type="PROSITE" id="PS50889">
    <property type="entry name" value="S4"/>
    <property type="match status" value="1"/>
</dbReference>